<dbReference type="EMBL" id="JAAEDH010000002">
    <property type="protein sequence ID" value="MBR0654093.1"/>
    <property type="molecule type" value="Genomic_DNA"/>
</dbReference>
<evidence type="ECO:0000256" key="5">
    <source>
        <dbReference type="ARBA" id="ARBA00022723"/>
    </source>
</evidence>
<dbReference type="Pfam" id="PF08245">
    <property type="entry name" value="Mur_ligase_M"/>
    <property type="match status" value="1"/>
</dbReference>
<dbReference type="EC" id="6.3.2.17" evidence="3"/>
<dbReference type="InterPro" id="IPR018109">
    <property type="entry name" value="Folylpolyglutamate_synth_CS"/>
</dbReference>
<proteinExistence type="inferred from homology"/>
<evidence type="ECO:0000256" key="1">
    <source>
        <dbReference type="ARBA" id="ARBA00001946"/>
    </source>
</evidence>
<gene>
    <name evidence="12" type="ORF">GXW79_03265</name>
</gene>
<evidence type="ECO:0000256" key="10">
    <source>
        <dbReference type="PIRNR" id="PIRNR001563"/>
    </source>
</evidence>
<feature type="domain" description="Mur ligase central" evidence="11">
    <location>
        <begin position="48"/>
        <end position="262"/>
    </location>
</feature>
<evidence type="ECO:0000313" key="12">
    <source>
        <dbReference type="EMBL" id="MBR0654093.1"/>
    </source>
</evidence>
<dbReference type="GO" id="GO:0005737">
    <property type="term" value="C:cytoplasm"/>
    <property type="evidence" value="ECO:0007669"/>
    <property type="project" value="TreeGrafter"/>
</dbReference>
<dbReference type="SUPFAM" id="SSF53623">
    <property type="entry name" value="MurD-like peptide ligases, catalytic domain"/>
    <property type="match status" value="1"/>
</dbReference>
<dbReference type="Gene3D" id="3.90.190.20">
    <property type="entry name" value="Mur ligase, C-terminal domain"/>
    <property type="match status" value="1"/>
</dbReference>
<keyword evidence="4 10" id="KW-0436">Ligase</keyword>
<comment type="cofactor">
    <cofactor evidence="1">
        <name>Mg(2+)</name>
        <dbReference type="ChEBI" id="CHEBI:18420"/>
    </cofactor>
</comment>
<comment type="catalytic activity">
    <reaction evidence="9">
        <text>(6S)-5,6,7,8-tetrahydrofolyl-(gamma-L-Glu)(n) + L-glutamate + ATP = (6S)-5,6,7,8-tetrahydrofolyl-(gamma-L-Glu)(n+1) + ADP + phosphate + H(+)</text>
        <dbReference type="Rhea" id="RHEA:10580"/>
        <dbReference type="Rhea" id="RHEA-COMP:14738"/>
        <dbReference type="Rhea" id="RHEA-COMP:14740"/>
        <dbReference type="ChEBI" id="CHEBI:15378"/>
        <dbReference type="ChEBI" id="CHEBI:29985"/>
        <dbReference type="ChEBI" id="CHEBI:30616"/>
        <dbReference type="ChEBI" id="CHEBI:43474"/>
        <dbReference type="ChEBI" id="CHEBI:141005"/>
        <dbReference type="ChEBI" id="CHEBI:456216"/>
        <dbReference type="EC" id="6.3.2.17"/>
    </reaction>
</comment>
<evidence type="ECO:0000259" key="11">
    <source>
        <dbReference type="Pfam" id="PF08245"/>
    </source>
</evidence>
<dbReference type="PROSITE" id="PS01012">
    <property type="entry name" value="FOLYLPOLYGLU_SYNT_2"/>
    <property type="match status" value="1"/>
</dbReference>
<dbReference type="InterPro" id="IPR036565">
    <property type="entry name" value="Mur-like_cat_sf"/>
</dbReference>
<dbReference type="InterPro" id="IPR013221">
    <property type="entry name" value="Mur_ligase_cen"/>
</dbReference>
<evidence type="ECO:0000256" key="6">
    <source>
        <dbReference type="ARBA" id="ARBA00022741"/>
    </source>
</evidence>
<dbReference type="GO" id="GO:0008841">
    <property type="term" value="F:dihydrofolate synthase activity"/>
    <property type="evidence" value="ECO:0007669"/>
    <property type="project" value="TreeGrafter"/>
</dbReference>
<accession>A0AAF1JZ94</accession>
<evidence type="ECO:0000256" key="9">
    <source>
        <dbReference type="ARBA" id="ARBA00047493"/>
    </source>
</evidence>
<dbReference type="PANTHER" id="PTHR11136">
    <property type="entry name" value="FOLYLPOLYGLUTAMATE SYNTHASE-RELATED"/>
    <property type="match status" value="1"/>
</dbReference>
<dbReference type="GO" id="GO:0004326">
    <property type="term" value="F:tetrahydrofolylpolyglutamate synthase activity"/>
    <property type="evidence" value="ECO:0007669"/>
    <property type="project" value="UniProtKB-EC"/>
</dbReference>
<protein>
    <recommendedName>
        <fullName evidence="3">tetrahydrofolate synthase</fullName>
        <ecNumber evidence="3">6.3.2.17</ecNumber>
    </recommendedName>
</protein>
<keyword evidence="13" id="KW-1185">Reference proteome</keyword>
<keyword evidence="5" id="KW-0479">Metal-binding</keyword>
<dbReference type="SUPFAM" id="SSF53244">
    <property type="entry name" value="MurD-like peptide ligases, peptide-binding domain"/>
    <property type="match status" value="1"/>
</dbReference>
<dbReference type="AlphaFoldDB" id="A0AAF1JZ94"/>
<dbReference type="PANTHER" id="PTHR11136:SF0">
    <property type="entry name" value="DIHYDROFOLATE SYNTHETASE-RELATED"/>
    <property type="match status" value="1"/>
</dbReference>
<dbReference type="RefSeq" id="WP_211872815.1">
    <property type="nucleotide sequence ID" value="NZ_JAAEDH010000002.1"/>
</dbReference>
<dbReference type="PIRSF" id="PIRSF001563">
    <property type="entry name" value="Folylpolyglu_synth"/>
    <property type="match status" value="1"/>
</dbReference>
<dbReference type="InterPro" id="IPR036615">
    <property type="entry name" value="Mur_ligase_C_dom_sf"/>
</dbReference>
<evidence type="ECO:0000256" key="8">
    <source>
        <dbReference type="ARBA" id="ARBA00022842"/>
    </source>
</evidence>
<dbReference type="Gene3D" id="3.40.1190.10">
    <property type="entry name" value="Mur-like, catalytic domain"/>
    <property type="match status" value="1"/>
</dbReference>
<organism evidence="12 13">
    <name type="scientific">Plastoroseomonas arctica</name>
    <dbReference type="NCBI Taxonomy" id="1509237"/>
    <lineage>
        <taxon>Bacteria</taxon>
        <taxon>Pseudomonadati</taxon>
        <taxon>Pseudomonadota</taxon>
        <taxon>Alphaproteobacteria</taxon>
        <taxon>Acetobacterales</taxon>
        <taxon>Acetobacteraceae</taxon>
        <taxon>Plastoroseomonas</taxon>
    </lineage>
</organism>
<comment type="similarity">
    <text evidence="2 10">Belongs to the folylpolyglutamate synthase family.</text>
</comment>
<dbReference type="Proteomes" id="UP001196068">
    <property type="component" value="Unassembled WGS sequence"/>
</dbReference>
<sequence length="430" mass="45090">MTQGRSEAILERLHALHPRLIDLSLNRMWGVLAALGHPERRLPPVIHVAGTNGKGSTCAFLRAIAEAAGLRVHVFTSPHLVRFAERIRLAGELVSETALSDAFELAERVNAGAPITIFEITTAAAFWLFAEVPADLLILEVGLGGRYDATNVIDTPVATAITSLSMDHMEFLGDTLAAIAFEKAGIIKPGVPCATALHAPDAAAVVAEVAAAQDAPVLARGSAWSAEPHNGGMRYRDARATLDLPAPALPGPHQFENAGIAITALRAWDPPWLTQVEIARGIASATWPARLQRLHGALAHMLPPGWELWLDGGHNAGAGQALAGHLPAWRDRPLHLVVGMKKGKASGEFLHPLLGLADAIYAVAEPGQHLAMPVEDIVAASGGVAQAGPRIADALARIAGPPGRVLICGSLYLAGEVLKDDAQTAPLALA</sequence>
<evidence type="ECO:0000256" key="7">
    <source>
        <dbReference type="ARBA" id="ARBA00022840"/>
    </source>
</evidence>
<dbReference type="InterPro" id="IPR001645">
    <property type="entry name" value="Folylpolyglutamate_synth"/>
</dbReference>
<reference evidence="12" key="2">
    <citation type="journal article" date="2021" name="Syst. Appl. Microbiol.">
        <title>Roseomonas hellenica sp. nov., isolated from roots of wild-growing Alkanna tinctoria.</title>
        <authorList>
            <person name="Rat A."/>
            <person name="Naranjo H.D."/>
            <person name="Lebbe L."/>
            <person name="Cnockaert M."/>
            <person name="Krigas N."/>
            <person name="Grigoriadou K."/>
            <person name="Maloupa E."/>
            <person name="Willems A."/>
        </authorList>
    </citation>
    <scope>NUCLEOTIDE SEQUENCE</scope>
    <source>
        <strain evidence="12">LMG 28251</strain>
    </source>
</reference>
<reference evidence="12" key="1">
    <citation type="submission" date="2020-01" db="EMBL/GenBank/DDBJ databases">
        <authorList>
            <person name="Rat A."/>
        </authorList>
    </citation>
    <scope>NUCLEOTIDE SEQUENCE</scope>
    <source>
        <strain evidence="12">LMG 28251</strain>
    </source>
</reference>
<dbReference type="GO" id="GO:0046872">
    <property type="term" value="F:metal ion binding"/>
    <property type="evidence" value="ECO:0007669"/>
    <property type="project" value="UniProtKB-KW"/>
</dbReference>
<keyword evidence="6 10" id="KW-0547">Nucleotide-binding</keyword>
<evidence type="ECO:0000313" key="13">
    <source>
        <dbReference type="Proteomes" id="UP001196068"/>
    </source>
</evidence>
<name>A0AAF1JZ94_9PROT</name>
<dbReference type="NCBIfam" id="TIGR01499">
    <property type="entry name" value="folC"/>
    <property type="match status" value="1"/>
</dbReference>
<keyword evidence="7 10" id="KW-0067">ATP-binding</keyword>
<comment type="caution">
    <text evidence="12">The sequence shown here is derived from an EMBL/GenBank/DDBJ whole genome shotgun (WGS) entry which is preliminary data.</text>
</comment>
<evidence type="ECO:0000256" key="2">
    <source>
        <dbReference type="ARBA" id="ARBA00008276"/>
    </source>
</evidence>
<evidence type="ECO:0000256" key="4">
    <source>
        <dbReference type="ARBA" id="ARBA00022598"/>
    </source>
</evidence>
<dbReference type="FunFam" id="3.40.1190.10:FF:000011">
    <property type="entry name" value="Folylpolyglutamate synthase/dihydrofolate synthase"/>
    <property type="match status" value="1"/>
</dbReference>
<keyword evidence="8" id="KW-0460">Magnesium</keyword>
<dbReference type="GO" id="GO:0005524">
    <property type="term" value="F:ATP binding"/>
    <property type="evidence" value="ECO:0007669"/>
    <property type="project" value="UniProtKB-KW"/>
</dbReference>
<evidence type="ECO:0000256" key="3">
    <source>
        <dbReference type="ARBA" id="ARBA00013025"/>
    </source>
</evidence>